<dbReference type="PANTHER" id="PTHR15081:SF1">
    <property type="entry name" value="NUCLEAR AUTOANTIGENIC SPERM PROTEIN"/>
    <property type="match status" value="1"/>
</dbReference>
<reference evidence="5" key="1">
    <citation type="submission" date="2017-12" db="EMBL/GenBank/DDBJ databases">
        <title>Gene loss provides genomic basis for host adaptation in cereal stripe rust fungi.</title>
        <authorList>
            <person name="Xia C."/>
        </authorList>
    </citation>
    <scope>NUCLEOTIDE SEQUENCE [LARGE SCALE GENOMIC DNA]</scope>
    <source>
        <strain evidence="5">93-210</strain>
    </source>
</reference>
<comment type="caution">
    <text evidence="5">The sequence shown here is derived from an EMBL/GenBank/DDBJ whole genome shotgun (WGS) entry which is preliminary data.</text>
</comment>
<dbReference type="EMBL" id="PKSL01000269">
    <property type="protein sequence ID" value="POV97202.1"/>
    <property type="molecule type" value="Genomic_DNA"/>
</dbReference>
<gene>
    <name evidence="5" type="ORF">PSTT_15174</name>
</gene>
<evidence type="ECO:0000256" key="4">
    <source>
        <dbReference type="SAM" id="MobiDB-lite"/>
    </source>
</evidence>
<feature type="compositionally biased region" description="Low complexity" evidence="4">
    <location>
        <begin position="60"/>
        <end position="73"/>
    </location>
</feature>
<protein>
    <submittedName>
        <fullName evidence="5">Uncharacterized protein</fullName>
    </submittedName>
</protein>
<keyword evidence="6" id="KW-1185">Reference proteome</keyword>
<dbReference type="GO" id="GO:0006335">
    <property type="term" value="P:DNA replication-dependent chromatin assembly"/>
    <property type="evidence" value="ECO:0007669"/>
    <property type="project" value="TreeGrafter"/>
</dbReference>
<dbReference type="GO" id="GO:0005654">
    <property type="term" value="C:nucleoplasm"/>
    <property type="evidence" value="ECO:0007669"/>
    <property type="project" value="TreeGrafter"/>
</dbReference>
<dbReference type="GO" id="GO:0034080">
    <property type="term" value="P:CENP-A containing chromatin assembly"/>
    <property type="evidence" value="ECO:0007669"/>
    <property type="project" value="TreeGrafter"/>
</dbReference>
<dbReference type="InterPro" id="IPR051730">
    <property type="entry name" value="NASP-like"/>
</dbReference>
<feature type="compositionally biased region" description="Basic and acidic residues" evidence="4">
    <location>
        <begin position="250"/>
        <end position="266"/>
    </location>
</feature>
<dbReference type="GO" id="GO:0042393">
    <property type="term" value="F:histone binding"/>
    <property type="evidence" value="ECO:0007669"/>
    <property type="project" value="TreeGrafter"/>
</dbReference>
<dbReference type="PANTHER" id="PTHR15081">
    <property type="entry name" value="NUCLEAR AUTOANTIGENIC SPERM PROTEIN NASP -RELATED"/>
    <property type="match status" value="1"/>
</dbReference>
<evidence type="ECO:0000256" key="3">
    <source>
        <dbReference type="SAM" id="Coils"/>
    </source>
</evidence>
<keyword evidence="2" id="KW-0802">TPR repeat</keyword>
<evidence type="ECO:0000256" key="1">
    <source>
        <dbReference type="ARBA" id="ARBA00022737"/>
    </source>
</evidence>
<proteinExistence type="predicted"/>
<evidence type="ECO:0000256" key="2">
    <source>
        <dbReference type="ARBA" id="ARBA00022803"/>
    </source>
</evidence>
<dbReference type="Proteomes" id="UP000239156">
    <property type="component" value="Unassembled WGS sequence"/>
</dbReference>
<dbReference type="VEuPathDB" id="FungiDB:PSHT_16041"/>
<feature type="coiled-coil region" evidence="3">
    <location>
        <begin position="269"/>
        <end position="296"/>
    </location>
</feature>
<dbReference type="VEuPathDB" id="FungiDB:PSTT_15174"/>
<feature type="region of interest" description="Disordered" evidence="4">
    <location>
        <begin position="239"/>
        <end position="266"/>
    </location>
</feature>
<feature type="region of interest" description="Disordered" evidence="4">
    <location>
        <begin position="33"/>
        <end position="115"/>
    </location>
</feature>
<sequence length="370" mass="39979">MGAGTDYPSPRKLIIDAHLSYGKALLRNTINLGSLSGGLNAHNPTANEPEDTTPKVNGNAPSSSKGPAKASTSEPDASKGIKGNPQIHFSGDDSDDDKEAGEEEDEEIDQAEEPVTIVVELENTFQVLDFAHQSIRPKSPLSKINQNPSKKLQTKLIDVHDLIAQVHQEGEFHTVESYKSSLEVKKFWADGPAGTIAETHLMIALALELILDKGKLMKQAIGHIDKAIDLMKSQLAELTHQQSVSQTGQEGKERPAESAVGDKEKTEAVEKLKSEIEETQSLIGEFEAKQEELKTTYLAAVNSNPSHTNGKAAINNLTSLVKKRGLPVNSLFNPQAINASYLGLPPTTNLNLVAETPSKKLKTSNQTTDI</sequence>
<keyword evidence="1" id="KW-0677">Repeat</keyword>
<dbReference type="AlphaFoldDB" id="A0A2S4UIQ9"/>
<organism evidence="5 6">
    <name type="scientific">Puccinia striiformis</name>
    <dbReference type="NCBI Taxonomy" id="27350"/>
    <lineage>
        <taxon>Eukaryota</taxon>
        <taxon>Fungi</taxon>
        <taxon>Dikarya</taxon>
        <taxon>Basidiomycota</taxon>
        <taxon>Pucciniomycotina</taxon>
        <taxon>Pucciniomycetes</taxon>
        <taxon>Pucciniales</taxon>
        <taxon>Pucciniaceae</taxon>
        <taxon>Puccinia</taxon>
    </lineage>
</organism>
<evidence type="ECO:0000313" key="6">
    <source>
        <dbReference type="Proteomes" id="UP000239156"/>
    </source>
</evidence>
<feature type="compositionally biased region" description="Polar residues" evidence="4">
    <location>
        <begin position="239"/>
        <end position="249"/>
    </location>
</feature>
<keyword evidence="3" id="KW-0175">Coiled coil</keyword>
<evidence type="ECO:0000313" key="5">
    <source>
        <dbReference type="EMBL" id="POV97202.1"/>
    </source>
</evidence>
<name>A0A2S4UIQ9_9BASI</name>
<feature type="compositionally biased region" description="Acidic residues" evidence="4">
    <location>
        <begin position="92"/>
        <end position="112"/>
    </location>
</feature>
<accession>A0A2S4UIQ9</accession>